<dbReference type="GO" id="GO:0016779">
    <property type="term" value="F:nucleotidyltransferase activity"/>
    <property type="evidence" value="ECO:0007669"/>
    <property type="project" value="UniProtKB-KW"/>
</dbReference>
<evidence type="ECO:0000256" key="8">
    <source>
        <dbReference type="ARBA" id="ARBA00023118"/>
    </source>
</evidence>
<sequence>MSTQNKLSKRVIAALAARRDEAQWEKLIVGLLHKLELPREKRLKAIEKYEKLGRHIARKLGVGEADVHMLVQGSMATQTTVAGYGPQKFDLDVIVKLSSPRFTNLRESEQFFADFGKALEGADPDAGEPDEKNRCWRLQYPGFAFYFDVTPAIPLSLGITGTDLRVRDKVHVWSPSNPQDLIAWFCAIADKRFEFQKMVLLKAAMDHAQIDPVPDTPVAIDDILRRIVQLLKVHRDSYFRGMPKEIRDAMPISVILVTLAAKAYDYLVTHEKRSFSSAIEVALEVADRLPEFIERGKGYAEVPNPKLPFENFADKWRTDGGLRERQFKAWHARLIADLDALFSDEVSRADETKIRNIFGQAGVDAWKASQPRPEGVFGGLLLNPSAGNPTRPASTGSRNTAG</sequence>
<keyword evidence="1 13" id="KW-0808">Transferase</keyword>
<keyword evidence="14" id="KW-1185">Reference proteome</keyword>
<keyword evidence="4" id="KW-0547">Nucleotide-binding</keyword>
<dbReference type="GO" id="GO:0046872">
    <property type="term" value="F:metal ion binding"/>
    <property type="evidence" value="ECO:0007669"/>
    <property type="project" value="UniProtKB-KW"/>
</dbReference>
<evidence type="ECO:0000313" key="14">
    <source>
        <dbReference type="Proteomes" id="UP000288178"/>
    </source>
</evidence>
<dbReference type="InterPro" id="IPR048445">
    <property type="entry name" value="DncV-like_NTFase"/>
</dbReference>
<dbReference type="CDD" id="cd05400">
    <property type="entry name" value="NT_2-5OAS_ClassI-CCAase"/>
    <property type="match status" value="1"/>
</dbReference>
<evidence type="ECO:0000256" key="2">
    <source>
        <dbReference type="ARBA" id="ARBA00022695"/>
    </source>
</evidence>
<dbReference type="GO" id="GO:0009117">
    <property type="term" value="P:nucleotide metabolic process"/>
    <property type="evidence" value="ECO:0007669"/>
    <property type="project" value="UniProtKB-KW"/>
</dbReference>
<dbReference type="OrthoDB" id="1118920at2"/>
<keyword evidence="8" id="KW-0051">Antiviral defense</keyword>
<dbReference type="AlphaFoldDB" id="A0A3S2UL65"/>
<evidence type="ECO:0000259" key="12">
    <source>
        <dbReference type="Pfam" id="PF21654"/>
    </source>
</evidence>
<accession>A0A3S2UL65</accession>
<reference evidence="13 14" key="1">
    <citation type="submission" date="2019-01" db="EMBL/GenBank/DDBJ databases">
        <authorList>
            <person name="Chen W.-M."/>
        </authorList>
    </citation>
    <scope>NUCLEOTIDE SEQUENCE [LARGE SCALE GENOMIC DNA]</scope>
    <source>
        <strain evidence="13 14">ICH-3</strain>
    </source>
</reference>
<evidence type="ECO:0000313" key="13">
    <source>
        <dbReference type="EMBL" id="RVT47981.1"/>
    </source>
</evidence>
<dbReference type="Proteomes" id="UP000288178">
    <property type="component" value="Unassembled WGS sequence"/>
</dbReference>
<dbReference type="GO" id="GO:0005524">
    <property type="term" value="F:ATP binding"/>
    <property type="evidence" value="ECO:0007669"/>
    <property type="project" value="UniProtKB-KW"/>
</dbReference>
<dbReference type="Pfam" id="PF21654">
    <property type="entry name" value="DncV-like_NTFase"/>
    <property type="match status" value="1"/>
</dbReference>
<feature type="domain" description="Cyclic GMP-AMP synthase DncV-like nucleotidyltransferase" evidence="12">
    <location>
        <begin position="69"/>
        <end position="149"/>
    </location>
</feature>
<evidence type="ECO:0000256" key="6">
    <source>
        <dbReference type="ARBA" id="ARBA00022842"/>
    </source>
</evidence>
<feature type="compositionally biased region" description="Polar residues" evidence="11">
    <location>
        <begin position="385"/>
        <end position="402"/>
    </location>
</feature>
<evidence type="ECO:0000256" key="7">
    <source>
        <dbReference type="ARBA" id="ARBA00023080"/>
    </source>
</evidence>
<comment type="caution">
    <text evidence="13">The sequence shown here is derived from an EMBL/GenBank/DDBJ whole genome shotgun (WGS) entry which is preliminary data.</text>
</comment>
<keyword evidence="3" id="KW-0479">Metal-binding</keyword>
<dbReference type="InterPro" id="IPR006116">
    <property type="entry name" value="NT_2-5OAS_ClassI-CCAase"/>
</dbReference>
<evidence type="ECO:0000256" key="3">
    <source>
        <dbReference type="ARBA" id="ARBA00022723"/>
    </source>
</evidence>
<evidence type="ECO:0000256" key="9">
    <source>
        <dbReference type="ARBA" id="ARBA00044145"/>
    </source>
</evidence>
<comment type="catalytic activity">
    <reaction evidence="10">
        <text>GTP + ATP = 3',3'-cGAMP + 2 diphosphate</text>
        <dbReference type="Rhea" id="RHEA:35647"/>
        <dbReference type="ChEBI" id="CHEBI:30616"/>
        <dbReference type="ChEBI" id="CHEBI:33019"/>
        <dbReference type="ChEBI" id="CHEBI:37565"/>
        <dbReference type="ChEBI" id="CHEBI:71501"/>
    </reaction>
    <physiologicalReaction direction="left-to-right" evidence="10">
        <dbReference type="Rhea" id="RHEA:35648"/>
    </physiologicalReaction>
</comment>
<evidence type="ECO:0000256" key="11">
    <source>
        <dbReference type="SAM" id="MobiDB-lite"/>
    </source>
</evidence>
<keyword evidence="2" id="KW-0548">Nucleotidyltransferase</keyword>
<feature type="region of interest" description="Disordered" evidence="11">
    <location>
        <begin position="381"/>
        <end position="402"/>
    </location>
</feature>
<gene>
    <name evidence="13" type="ORF">ENE75_23335</name>
</gene>
<evidence type="ECO:0000256" key="10">
    <source>
        <dbReference type="ARBA" id="ARBA00048304"/>
    </source>
</evidence>
<evidence type="ECO:0000256" key="1">
    <source>
        <dbReference type="ARBA" id="ARBA00022679"/>
    </source>
</evidence>
<organism evidence="13 14">
    <name type="scientific">Rubrivivax albus</name>
    <dbReference type="NCBI Taxonomy" id="2499835"/>
    <lineage>
        <taxon>Bacteria</taxon>
        <taxon>Pseudomonadati</taxon>
        <taxon>Pseudomonadota</taxon>
        <taxon>Betaproteobacteria</taxon>
        <taxon>Burkholderiales</taxon>
        <taxon>Sphaerotilaceae</taxon>
        <taxon>Rubrivivax</taxon>
    </lineage>
</organism>
<keyword evidence="7" id="KW-0546">Nucleotide metabolism</keyword>
<dbReference type="EMBL" id="SACT01000012">
    <property type="protein sequence ID" value="RVT47981.1"/>
    <property type="molecule type" value="Genomic_DNA"/>
</dbReference>
<protein>
    <recommendedName>
        <fullName evidence="9">Cyclic GMP-AMP synthase</fullName>
    </recommendedName>
</protein>
<evidence type="ECO:0000256" key="5">
    <source>
        <dbReference type="ARBA" id="ARBA00022840"/>
    </source>
</evidence>
<proteinExistence type="predicted"/>
<evidence type="ECO:0000256" key="4">
    <source>
        <dbReference type="ARBA" id="ARBA00022741"/>
    </source>
</evidence>
<keyword evidence="5" id="KW-0067">ATP-binding</keyword>
<dbReference type="GO" id="GO:0051607">
    <property type="term" value="P:defense response to virus"/>
    <property type="evidence" value="ECO:0007669"/>
    <property type="project" value="UniProtKB-KW"/>
</dbReference>
<keyword evidence="6" id="KW-0460">Magnesium</keyword>
<name>A0A3S2UL65_9BURK</name>